<name>A0AAW6RL86_9BURK</name>
<evidence type="ECO:0000313" key="7">
    <source>
        <dbReference type="Proteomes" id="UP001237156"/>
    </source>
</evidence>
<keyword evidence="3 5" id="KW-1133">Transmembrane helix</keyword>
<dbReference type="RefSeq" id="WP_279523310.1">
    <property type="nucleotide sequence ID" value="NZ_JARVII010000001.1"/>
</dbReference>
<sequence length="119" mass="12886">MQPPLSPMPPRRSGSSNLFAVFAHLGCFFFPILVPLVIYLLTKDEPGEQFAAGNARESLNFQITLCIAGMVCGILIFAVIGLVLLPLLGLYGGVCIIIAAIKAANGQIWRYPLTLRLIK</sequence>
<dbReference type="Proteomes" id="UP001237156">
    <property type="component" value="Unassembled WGS sequence"/>
</dbReference>
<reference evidence="6 7" key="1">
    <citation type="submission" date="2023-04" db="EMBL/GenBank/DDBJ databases">
        <title>Ottowia paracancer sp. nov., isolated from human stomach.</title>
        <authorList>
            <person name="Song Y."/>
        </authorList>
    </citation>
    <scope>NUCLEOTIDE SEQUENCE [LARGE SCALE GENOMIC DNA]</scope>
    <source>
        <strain evidence="6 7">10c7w1</strain>
    </source>
</reference>
<feature type="transmembrane region" description="Helical" evidence="5">
    <location>
        <begin position="63"/>
        <end position="84"/>
    </location>
</feature>
<evidence type="ECO:0000313" key="6">
    <source>
        <dbReference type="EMBL" id="MDG9698140.1"/>
    </source>
</evidence>
<comment type="caution">
    <text evidence="6">The sequence shown here is derived from an EMBL/GenBank/DDBJ whole genome shotgun (WGS) entry which is preliminary data.</text>
</comment>
<feature type="transmembrane region" description="Helical" evidence="5">
    <location>
        <begin position="20"/>
        <end position="42"/>
    </location>
</feature>
<feature type="transmembrane region" description="Helical" evidence="5">
    <location>
        <begin position="90"/>
        <end position="109"/>
    </location>
</feature>
<dbReference type="EMBL" id="JARVII010000001">
    <property type="protein sequence ID" value="MDG9698140.1"/>
    <property type="molecule type" value="Genomic_DNA"/>
</dbReference>
<keyword evidence="7" id="KW-1185">Reference proteome</keyword>
<dbReference type="InterPro" id="IPR019109">
    <property type="entry name" value="MamF_MmsF"/>
</dbReference>
<accession>A0AAW6RL86</accession>
<proteinExistence type="predicted"/>
<protein>
    <submittedName>
        <fullName evidence="6">DUF4870 domain-containing protein</fullName>
    </submittedName>
</protein>
<gene>
    <name evidence="6" type="ORF">QB898_00125</name>
</gene>
<dbReference type="AlphaFoldDB" id="A0AAW6RL86"/>
<keyword evidence="2 5" id="KW-0812">Transmembrane</keyword>
<evidence type="ECO:0000256" key="2">
    <source>
        <dbReference type="ARBA" id="ARBA00022692"/>
    </source>
</evidence>
<organism evidence="6 7">
    <name type="scientific">Ottowia cancrivicina</name>
    <dbReference type="NCBI Taxonomy" id="3040346"/>
    <lineage>
        <taxon>Bacteria</taxon>
        <taxon>Pseudomonadati</taxon>
        <taxon>Pseudomonadota</taxon>
        <taxon>Betaproteobacteria</taxon>
        <taxon>Burkholderiales</taxon>
        <taxon>Comamonadaceae</taxon>
        <taxon>Ottowia</taxon>
    </lineage>
</organism>
<dbReference type="Pfam" id="PF09685">
    <property type="entry name" value="MamF_MmsF"/>
    <property type="match status" value="1"/>
</dbReference>
<evidence type="ECO:0000256" key="1">
    <source>
        <dbReference type="ARBA" id="ARBA00004141"/>
    </source>
</evidence>
<keyword evidence="4 5" id="KW-0472">Membrane</keyword>
<evidence type="ECO:0000256" key="4">
    <source>
        <dbReference type="ARBA" id="ARBA00023136"/>
    </source>
</evidence>
<evidence type="ECO:0000256" key="5">
    <source>
        <dbReference type="SAM" id="Phobius"/>
    </source>
</evidence>
<evidence type="ECO:0000256" key="3">
    <source>
        <dbReference type="ARBA" id="ARBA00022989"/>
    </source>
</evidence>
<comment type="subcellular location">
    <subcellularLocation>
        <location evidence="1">Membrane</location>
        <topology evidence="1">Multi-pass membrane protein</topology>
    </subcellularLocation>
</comment>